<gene>
    <name evidence="5" type="ORF">FCALED_LOCUS8421</name>
</gene>
<evidence type="ECO:0000256" key="2">
    <source>
        <dbReference type="ARBA" id="ARBA00004613"/>
    </source>
</evidence>
<comment type="caution">
    <text evidence="5">The sequence shown here is derived from an EMBL/GenBank/DDBJ whole genome shotgun (WGS) entry which is preliminary data.</text>
</comment>
<evidence type="ECO:0000313" key="5">
    <source>
        <dbReference type="EMBL" id="CAG8597549.1"/>
    </source>
</evidence>
<dbReference type="InterPro" id="IPR045379">
    <property type="entry name" value="Crinkler_N"/>
</dbReference>
<reference evidence="5" key="1">
    <citation type="submission" date="2021-06" db="EMBL/GenBank/DDBJ databases">
        <authorList>
            <person name="Kallberg Y."/>
            <person name="Tangrot J."/>
            <person name="Rosling A."/>
        </authorList>
    </citation>
    <scope>NUCLEOTIDE SEQUENCE</scope>
    <source>
        <strain evidence="5">UK204</strain>
    </source>
</reference>
<keyword evidence="6" id="KW-1185">Reference proteome</keyword>
<evidence type="ECO:0000313" key="6">
    <source>
        <dbReference type="Proteomes" id="UP000789570"/>
    </source>
</evidence>
<keyword evidence="3" id="KW-0964">Secreted</keyword>
<dbReference type="EMBL" id="CAJVPQ010002450">
    <property type="protein sequence ID" value="CAG8597549.1"/>
    <property type="molecule type" value="Genomic_DNA"/>
</dbReference>
<evidence type="ECO:0000256" key="3">
    <source>
        <dbReference type="ARBA" id="ARBA00022525"/>
    </source>
</evidence>
<proteinExistence type="predicted"/>
<dbReference type="OrthoDB" id="10473673at2759"/>
<comment type="subcellular location">
    <subcellularLocation>
        <location evidence="1">Host cell</location>
    </subcellularLocation>
    <subcellularLocation>
        <location evidence="2">Secreted</location>
    </subcellularLocation>
</comment>
<dbReference type="GO" id="GO:0043657">
    <property type="term" value="C:host cell"/>
    <property type="evidence" value="ECO:0007669"/>
    <property type="project" value="UniProtKB-SubCell"/>
</dbReference>
<dbReference type="Pfam" id="PF20147">
    <property type="entry name" value="Crinkler"/>
    <property type="match status" value="1"/>
</dbReference>
<evidence type="ECO:0000256" key="1">
    <source>
        <dbReference type="ARBA" id="ARBA00004340"/>
    </source>
</evidence>
<sequence length="243" mass="27939">MFSSKILPVYELKTNIKKEHPKTFADIDSQDLILWKVEIPFDNEAKLEVLNNAYVNRCDFDIEKGLGGQKLEATTKCQQLAGNIHIIVEKPLGNNNIDNIKLRLVSLLSNDIEKFVFDKIVQDFEDLSVSEREFNIYHPKVLTLKFAREMGCLRKGYQVEYHGNTVETSTYDGEHLITKDGTKCKSFIEFIKKADPSVVSSNPEHQEKLKFNGVAYKDFRARVFFIQKVLQITGEVLSRTLMN</sequence>
<name>A0A9N9GF28_9GLOM</name>
<accession>A0A9N9GF28</accession>
<evidence type="ECO:0000259" key="4">
    <source>
        <dbReference type="Pfam" id="PF20147"/>
    </source>
</evidence>
<organism evidence="5 6">
    <name type="scientific">Funneliformis caledonium</name>
    <dbReference type="NCBI Taxonomy" id="1117310"/>
    <lineage>
        <taxon>Eukaryota</taxon>
        <taxon>Fungi</taxon>
        <taxon>Fungi incertae sedis</taxon>
        <taxon>Mucoromycota</taxon>
        <taxon>Glomeromycotina</taxon>
        <taxon>Glomeromycetes</taxon>
        <taxon>Glomerales</taxon>
        <taxon>Glomeraceae</taxon>
        <taxon>Funneliformis</taxon>
    </lineage>
</organism>
<protein>
    <submittedName>
        <fullName evidence="5">16199_t:CDS:1</fullName>
    </submittedName>
</protein>
<dbReference type="AlphaFoldDB" id="A0A9N9GF28"/>
<feature type="domain" description="Crinkler effector protein N-terminal" evidence="4">
    <location>
        <begin position="9"/>
        <end position="89"/>
    </location>
</feature>
<dbReference type="Proteomes" id="UP000789570">
    <property type="component" value="Unassembled WGS sequence"/>
</dbReference>
<dbReference type="GO" id="GO:0005576">
    <property type="term" value="C:extracellular region"/>
    <property type="evidence" value="ECO:0007669"/>
    <property type="project" value="UniProtKB-SubCell"/>
</dbReference>